<dbReference type="Pfam" id="PF03029">
    <property type="entry name" value="ATP_bind_1"/>
    <property type="match status" value="1"/>
</dbReference>
<protein>
    <submittedName>
        <fullName evidence="6">ATP/GTP-binding protein</fullName>
    </submittedName>
</protein>
<evidence type="ECO:0000256" key="3">
    <source>
        <dbReference type="ARBA" id="ARBA00022801"/>
    </source>
</evidence>
<dbReference type="PANTHER" id="PTHR42708:SF1">
    <property type="entry name" value="GLIDING MOTILITY PROTEIN MGLA"/>
    <property type="match status" value="1"/>
</dbReference>
<evidence type="ECO:0000313" key="6">
    <source>
        <dbReference type="EMBL" id="QFR00292.1"/>
    </source>
</evidence>
<organism evidence="6 7">
    <name type="scientific">Streptomyces phaeolivaceus</name>
    <dbReference type="NCBI Taxonomy" id="2653200"/>
    <lineage>
        <taxon>Bacteria</taxon>
        <taxon>Bacillati</taxon>
        <taxon>Actinomycetota</taxon>
        <taxon>Actinomycetes</taxon>
        <taxon>Kitasatosporales</taxon>
        <taxon>Streptomycetaceae</taxon>
        <taxon>Streptomyces</taxon>
    </lineage>
</organism>
<keyword evidence="4" id="KW-0342">GTP-binding</keyword>
<proteinExistence type="inferred from homology"/>
<evidence type="ECO:0000256" key="2">
    <source>
        <dbReference type="ARBA" id="ARBA00022741"/>
    </source>
</evidence>
<dbReference type="Proteomes" id="UP000327294">
    <property type="component" value="Chromosome"/>
</dbReference>
<evidence type="ECO:0000313" key="7">
    <source>
        <dbReference type="Proteomes" id="UP000327294"/>
    </source>
</evidence>
<accession>A0A5P8KB13</accession>
<feature type="compositionally biased region" description="Low complexity" evidence="5">
    <location>
        <begin position="1"/>
        <end position="20"/>
    </location>
</feature>
<gene>
    <name evidence="6" type="ORF">F9278_33615</name>
</gene>
<feature type="region of interest" description="Disordered" evidence="5">
    <location>
        <begin position="1"/>
        <end position="68"/>
    </location>
</feature>
<reference evidence="6 7" key="1">
    <citation type="submission" date="2019-10" db="EMBL/GenBank/DDBJ databases">
        <title>Streptomyces sp. strain GY16 isolated from leaves of Broussonetia papyrifera.</title>
        <authorList>
            <person name="Mo P."/>
        </authorList>
    </citation>
    <scope>NUCLEOTIDE SEQUENCE [LARGE SCALE GENOMIC DNA]</scope>
    <source>
        <strain evidence="6 7">GY16</strain>
    </source>
</reference>
<evidence type="ECO:0000256" key="1">
    <source>
        <dbReference type="ARBA" id="ARBA00005290"/>
    </source>
</evidence>
<evidence type="ECO:0000256" key="5">
    <source>
        <dbReference type="SAM" id="MobiDB-lite"/>
    </source>
</evidence>
<name>A0A5P8KB13_9ACTN</name>
<keyword evidence="3" id="KW-0378">Hydrolase</keyword>
<dbReference type="EMBL" id="CP045096">
    <property type="protein sequence ID" value="QFR00292.1"/>
    <property type="molecule type" value="Genomic_DNA"/>
</dbReference>
<feature type="compositionally biased region" description="Basic and acidic residues" evidence="5">
    <location>
        <begin position="25"/>
        <end position="40"/>
    </location>
</feature>
<evidence type="ECO:0000256" key="4">
    <source>
        <dbReference type="ARBA" id="ARBA00023134"/>
    </source>
</evidence>
<dbReference type="PANTHER" id="PTHR42708">
    <property type="entry name" value="ATP/GTP-BINDING PROTEIN-RELATED"/>
    <property type="match status" value="1"/>
</dbReference>
<keyword evidence="2" id="KW-0547">Nucleotide-binding</keyword>
<dbReference type="KEGG" id="sphv:F9278_33615"/>
<dbReference type="InterPro" id="IPR052705">
    <property type="entry name" value="Gliding_Motility_GTPase"/>
</dbReference>
<dbReference type="GO" id="GO:0005525">
    <property type="term" value="F:GTP binding"/>
    <property type="evidence" value="ECO:0007669"/>
    <property type="project" value="UniProtKB-KW"/>
</dbReference>
<dbReference type="GO" id="GO:0016787">
    <property type="term" value="F:hydrolase activity"/>
    <property type="evidence" value="ECO:0007669"/>
    <property type="project" value="UniProtKB-KW"/>
</dbReference>
<dbReference type="InterPro" id="IPR027417">
    <property type="entry name" value="P-loop_NTPase"/>
</dbReference>
<dbReference type="InterPro" id="IPR004130">
    <property type="entry name" value="Gpn"/>
</dbReference>
<comment type="similarity">
    <text evidence="1">Belongs to the GPN-loop GTPase family.</text>
</comment>
<sequence length="257" mass="27197">MDSAVSDAASAGVDPDASAGVTPGVKDDAPRVHVDAHAPRLDAGALRVDPDAAPPEAEPAEEPEEELKPWQADLSRAPIATKIVVAGGFGVGKTTFVGAVSEITPLRTEALMTEASAGTDDLSATPGKLTTTVAMDYGRITLDDDLVLYLFGTPGQERFWFMWDDMVRGAIGAVVLADTRRLGDCFPALDYFESCGLPYIVAVNAFEGSVRYDPEDVRDALTVPKHVPVIIMDARKRASAMETLLALCGHAISLSPE</sequence>
<dbReference type="AlphaFoldDB" id="A0A5P8KB13"/>
<dbReference type="Gene3D" id="3.40.50.300">
    <property type="entry name" value="P-loop containing nucleotide triphosphate hydrolases"/>
    <property type="match status" value="1"/>
</dbReference>
<dbReference type="SUPFAM" id="SSF52540">
    <property type="entry name" value="P-loop containing nucleoside triphosphate hydrolases"/>
    <property type="match status" value="1"/>
</dbReference>
<keyword evidence="7" id="KW-1185">Reference proteome</keyword>